<name>A0AAN5CG72_9BILA</name>
<dbReference type="Gene3D" id="1.20.1070.10">
    <property type="entry name" value="Rhodopsin 7-helix transmembrane proteins"/>
    <property type="match status" value="1"/>
</dbReference>
<organism evidence="2 3">
    <name type="scientific">Pristionchus mayeri</name>
    <dbReference type="NCBI Taxonomy" id="1317129"/>
    <lineage>
        <taxon>Eukaryota</taxon>
        <taxon>Metazoa</taxon>
        <taxon>Ecdysozoa</taxon>
        <taxon>Nematoda</taxon>
        <taxon>Chromadorea</taxon>
        <taxon>Rhabditida</taxon>
        <taxon>Rhabditina</taxon>
        <taxon>Diplogasteromorpha</taxon>
        <taxon>Diplogasteroidea</taxon>
        <taxon>Neodiplogasteridae</taxon>
        <taxon>Pristionchus</taxon>
    </lineage>
</organism>
<keyword evidence="1" id="KW-1133">Transmembrane helix</keyword>
<evidence type="ECO:0000256" key="1">
    <source>
        <dbReference type="SAM" id="Phobius"/>
    </source>
</evidence>
<feature type="transmembrane region" description="Helical" evidence="1">
    <location>
        <begin position="12"/>
        <end position="30"/>
    </location>
</feature>
<gene>
    <name evidence="2" type="ORF">PMAYCL1PPCAC_13172</name>
</gene>
<keyword evidence="1" id="KW-0812">Transmembrane</keyword>
<dbReference type="SUPFAM" id="SSF81321">
    <property type="entry name" value="Family A G protein-coupled receptor-like"/>
    <property type="match status" value="1"/>
</dbReference>
<dbReference type="Pfam" id="PF10323">
    <property type="entry name" value="7TM_GPCR_Srv"/>
    <property type="match status" value="1"/>
</dbReference>
<dbReference type="Proteomes" id="UP001328107">
    <property type="component" value="Unassembled WGS sequence"/>
</dbReference>
<dbReference type="EMBL" id="BTRK01000003">
    <property type="protein sequence ID" value="GMR42977.1"/>
    <property type="molecule type" value="Genomic_DNA"/>
</dbReference>
<dbReference type="PANTHER" id="PTHR22718">
    <property type="entry name" value="SERPENTINE RECEPTOR, CLASS X"/>
    <property type="match status" value="1"/>
</dbReference>
<accession>A0AAN5CG72</accession>
<dbReference type="InterPro" id="IPR019426">
    <property type="entry name" value="7TM_GPCR_serpentine_rcpt_Srv"/>
</dbReference>
<keyword evidence="3" id="KW-1185">Reference proteome</keyword>
<evidence type="ECO:0000313" key="2">
    <source>
        <dbReference type="EMBL" id="GMR42977.1"/>
    </source>
</evidence>
<feature type="non-terminal residue" evidence="2">
    <location>
        <position position="1"/>
    </location>
</feature>
<evidence type="ECO:0000313" key="3">
    <source>
        <dbReference type="Proteomes" id="UP001328107"/>
    </source>
</evidence>
<comment type="caution">
    <text evidence="2">The sequence shown here is derived from an EMBL/GenBank/DDBJ whole genome shotgun (WGS) entry which is preliminary data.</text>
</comment>
<feature type="transmembrane region" description="Helical" evidence="1">
    <location>
        <begin position="83"/>
        <end position="103"/>
    </location>
</feature>
<protein>
    <recommendedName>
        <fullName evidence="4">G protein-coupled receptor</fullName>
    </recommendedName>
</protein>
<keyword evidence="1" id="KW-0472">Membrane</keyword>
<proteinExistence type="predicted"/>
<feature type="transmembrane region" description="Helical" evidence="1">
    <location>
        <begin position="51"/>
        <end position="71"/>
    </location>
</feature>
<dbReference type="AlphaFoldDB" id="A0AAN5CG72"/>
<dbReference type="PANTHER" id="PTHR22718:SF34">
    <property type="entry name" value="G-PROTEIN COUPLED RECEPTORS FAMILY 1 PROFILE DOMAIN-CONTAINING PROTEIN"/>
    <property type="match status" value="1"/>
</dbReference>
<reference evidence="3" key="1">
    <citation type="submission" date="2022-10" db="EMBL/GenBank/DDBJ databases">
        <title>Genome assembly of Pristionchus species.</title>
        <authorList>
            <person name="Yoshida K."/>
            <person name="Sommer R.J."/>
        </authorList>
    </citation>
    <scope>NUCLEOTIDE SEQUENCE [LARGE SCALE GENOMIC DNA]</scope>
    <source>
        <strain evidence="3">RS5460</strain>
    </source>
</reference>
<sequence length="149" mass="17111">LTYRYRYLDLVTNSLSAFIIIICYSVMFYMMRTSEKYAKLRASSKTREWRLSLQVFLMSIVFLAAFSTYLWLPYIDGSQFVTLIAPALFIVQNMTHPTIAFIFNTSIRQKSMSLFRFKKKLSINGVAAVKTTSVGENSANSRLTNVIVV</sequence>
<evidence type="ECO:0008006" key="4">
    <source>
        <dbReference type="Google" id="ProtNLM"/>
    </source>
</evidence>